<comment type="similarity">
    <text evidence="1">Belongs to the short-chain dehydrogenases/reductases (SDR) family.</text>
</comment>
<dbReference type="SUPFAM" id="SSF51735">
    <property type="entry name" value="NAD(P)-binding Rossmann-fold domains"/>
    <property type="match status" value="1"/>
</dbReference>
<dbReference type="InterPro" id="IPR036291">
    <property type="entry name" value="NAD(P)-bd_dom_sf"/>
</dbReference>
<reference evidence="2 3" key="1">
    <citation type="submission" date="2018-09" db="EMBL/GenBank/DDBJ databases">
        <title>Genome sequencing of Nocardioides immobilis CCTCC AB 2017083 for comparison to Nocardioides silvaticus.</title>
        <authorList>
            <person name="Li C."/>
            <person name="Wang G."/>
        </authorList>
    </citation>
    <scope>NUCLEOTIDE SEQUENCE [LARGE SCALE GENOMIC DNA]</scope>
    <source>
        <strain evidence="2 3">CCTCC AB 2017083</strain>
    </source>
</reference>
<dbReference type="InterPro" id="IPR002347">
    <property type="entry name" value="SDR_fam"/>
</dbReference>
<evidence type="ECO:0000313" key="2">
    <source>
        <dbReference type="EMBL" id="RHW29179.1"/>
    </source>
</evidence>
<evidence type="ECO:0000256" key="1">
    <source>
        <dbReference type="ARBA" id="ARBA00006484"/>
    </source>
</evidence>
<dbReference type="PANTHER" id="PTHR42760:SF40">
    <property type="entry name" value="3-OXOACYL-[ACYL-CARRIER-PROTEIN] REDUCTASE, CHLOROPLASTIC"/>
    <property type="match status" value="1"/>
</dbReference>
<comment type="caution">
    <text evidence="2">The sequence shown here is derived from an EMBL/GenBank/DDBJ whole genome shotgun (WGS) entry which is preliminary data.</text>
</comment>
<dbReference type="GO" id="GO:0016616">
    <property type="term" value="F:oxidoreductase activity, acting on the CH-OH group of donors, NAD or NADP as acceptor"/>
    <property type="evidence" value="ECO:0007669"/>
    <property type="project" value="TreeGrafter"/>
</dbReference>
<dbReference type="Proteomes" id="UP000283644">
    <property type="component" value="Unassembled WGS sequence"/>
</dbReference>
<dbReference type="Gene3D" id="3.40.50.720">
    <property type="entry name" value="NAD(P)-binding Rossmann-like Domain"/>
    <property type="match status" value="1"/>
</dbReference>
<dbReference type="CDD" id="cd05233">
    <property type="entry name" value="SDR_c"/>
    <property type="match status" value="1"/>
</dbReference>
<keyword evidence="3" id="KW-1185">Reference proteome</keyword>
<sequence length="229" mass="23417">MVLVAGGSGMLGQAIARTFVDEGAEVVLLGRESRALARAAETLSASVRQVAADSRDPQQVAQAFADIARDVGEVDVLVNAAAPSAGRGAYDSMSEPEGVLAAVETKVVGYLNLAREAMPAMVARNHGRIINISGLNVYRTGSVTGTIRNAGVVALSKNLADELVGTGVTSNVVHPGLVLDAHSGTAVEPGQTTDREVAAAVAFLASELAATISGTSISLGHQNEGFIHY</sequence>
<dbReference type="PANTHER" id="PTHR42760">
    <property type="entry name" value="SHORT-CHAIN DEHYDROGENASES/REDUCTASES FAMILY MEMBER"/>
    <property type="match status" value="1"/>
</dbReference>
<dbReference type="GO" id="GO:0030497">
    <property type="term" value="P:fatty acid elongation"/>
    <property type="evidence" value="ECO:0007669"/>
    <property type="project" value="TreeGrafter"/>
</dbReference>
<dbReference type="Pfam" id="PF00106">
    <property type="entry name" value="adh_short"/>
    <property type="match status" value="1"/>
</dbReference>
<evidence type="ECO:0000313" key="3">
    <source>
        <dbReference type="Proteomes" id="UP000283644"/>
    </source>
</evidence>
<organism evidence="2 3">
    <name type="scientific">Nocardioides immobilis</name>
    <dbReference type="NCBI Taxonomy" id="2049295"/>
    <lineage>
        <taxon>Bacteria</taxon>
        <taxon>Bacillati</taxon>
        <taxon>Actinomycetota</taxon>
        <taxon>Actinomycetes</taxon>
        <taxon>Propionibacteriales</taxon>
        <taxon>Nocardioidaceae</taxon>
        <taxon>Nocardioides</taxon>
    </lineage>
</organism>
<gene>
    <name evidence="2" type="ORF">D0Z08_00170</name>
</gene>
<accession>A0A417Y8Y4</accession>
<proteinExistence type="inferred from homology"/>
<dbReference type="EMBL" id="QXGH01000001">
    <property type="protein sequence ID" value="RHW29179.1"/>
    <property type="molecule type" value="Genomic_DNA"/>
</dbReference>
<protein>
    <submittedName>
        <fullName evidence="2">SDR family oxidoreductase</fullName>
    </submittedName>
</protein>
<dbReference type="AlphaFoldDB" id="A0A417Y8Y4"/>
<dbReference type="PRINTS" id="PR00081">
    <property type="entry name" value="GDHRDH"/>
</dbReference>
<name>A0A417Y8Y4_9ACTN</name>